<protein>
    <submittedName>
        <fullName evidence="2">Uncharacterized protein</fullName>
    </submittedName>
</protein>
<feature type="region of interest" description="Disordered" evidence="1">
    <location>
        <begin position="107"/>
        <end position="160"/>
    </location>
</feature>
<organism evidence="2 3">
    <name type="scientific">Blattamonas nauphoetae</name>
    <dbReference type="NCBI Taxonomy" id="2049346"/>
    <lineage>
        <taxon>Eukaryota</taxon>
        <taxon>Metamonada</taxon>
        <taxon>Preaxostyla</taxon>
        <taxon>Oxymonadida</taxon>
        <taxon>Blattamonas</taxon>
    </lineage>
</organism>
<feature type="compositionally biased region" description="Polar residues" evidence="1">
    <location>
        <begin position="128"/>
        <end position="137"/>
    </location>
</feature>
<feature type="compositionally biased region" description="Basic and acidic residues" evidence="1">
    <location>
        <begin position="114"/>
        <end position="126"/>
    </location>
</feature>
<dbReference type="EMBL" id="JARBJD010000020">
    <property type="protein sequence ID" value="KAK2960885.1"/>
    <property type="molecule type" value="Genomic_DNA"/>
</dbReference>
<evidence type="ECO:0000313" key="2">
    <source>
        <dbReference type="EMBL" id="KAK2960885.1"/>
    </source>
</evidence>
<gene>
    <name evidence="2" type="ORF">BLNAU_4282</name>
</gene>
<evidence type="ECO:0000256" key="1">
    <source>
        <dbReference type="SAM" id="MobiDB-lite"/>
    </source>
</evidence>
<feature type="compositionally biased region" description="Basic residues" evidence="1">
    <location>
        <begin position="74"/>
        <end position="85"/>
    </location>
</feature>
<proteinExistence type="predicted"/>
<dbReference type="Proteomes" id="UP001281761">
    <property type="component" value="Unassembled WGS sequence"/>
</dbReference>
<feature type="region of interest" description="Disordered" evidence="1">
    <location>
        <begin position="1"/>
        <end position="91"/>
    </location>
</feature>
<sequence length="160" mass="18474">MIKKYRLKTTNQLNQNQSIPPSRPHQSEEELADSVASPSQRIIACTGTKRPVASTRQNELKRRQSQGATVATRKERKWQRKRRNQPKSQSSFILMIRLKTFQLSPVAQAPPEITRQENNPEVKEASQVEASQESARNSFYRKQVSPEIKKKVRKLQLPLQ</sequence>
<accession>A0ABQ9YAY2</accession>
<feature type="compositionally biased region" description="Polar residues" evidence="1">
    <location>
        <begin position="8"/>
        <end position="20"/>
    </location>
</feature>
<comment type="caution">
    <text evidence="2">The sequence shown here is derived from an EMBL/GenBank/DDBJ whole genome shotgun (WGS) entry which is preliminary data.</text>
</comment>
<reference evidence="2 3" key="1">
    <citation type="journal article" date="2022" name="bioRxiv">
        <title>Genomics of Preaxostyla Flagellates Illuminates Evolutionary Transitions and the Path Towards Mitochondrial Loss.</title>
        <authorList>
            <person name="Novak L.V.F."/>
            <person name="Treitli S.C."/>
            <person name="Pyrih J."/>
            <person name="Halakuc P."/>
            <person name="Pipaliya S.V."/>
            <person name="Vacek V."/>
            <person name="Brzon O."/>
            <person name="Soukal P."/>
            <person name="Eme L."/>
            <person name="Dacks J.B."/>
            <person name="Karnkowska A."/>
            <person name="Elias M."/>
            <person name="Hampl V."/>
        </authorList>
    </citation>
    <scope>NUCLEOTIDE SEQUENCE [LARGE SCALE GENOMIC DNA]</scope>
    <source>
        <strain evidence="2">NAU3</strain>
        <tissue evidence="2">Gut</tissue>
    </source>
</reference>
<evidence type="ECO:0000313" key="3">
    <source>
        <dbReference type="Proteomes" id="UP001281761"/>
    </source>
</evidence>
<name>A0ABQ9YAY2_9EUKA</name>
<keyword evidence="3" id="KW-1185">Reference proteome</keyword>